<name>A0ABV2JWQ6_9GAMM</name>
<dbReference type="InterPro" id="IPR001173">
    <property type="entry name" value="Glyco_trans_2-like"/>
</dbReference>
<accession>A0ABV2JWQ6</accession>
<dbReference type="Gene3D" id="3.90.550.10">
    <property type="entry name" value="Spore Coat Polysaccharide Biosynthesis Protein SpsA, Chain A"/>
    <property type="match status" value="1"/>
</dbReference>
<dbReference type="Pfam" id="PF00535">
    <property type="entry name" value="Glycos_transf_2"/>
    <property type="match status" value="1"/>
</dbReference>
<dbReference type="PANTHER" id="PTHR43646">
    <property type="entry name" value="GLYCOSYLTRANSFERASE"/>
    <property type="match status" value="1"/>
</dbReference>
<gene>
    <name evidence="2" type="ORF">ABIC75_003001</name>
</gene>
<evidence type="ECO:0000259" key="1">
    <source>
        <dbReference type="Pfam" id="PF00535"/>
    </source>
</evidence>
<dbReference type="CDD" id="cd00761">
    <property type="entry name" value="Glyco_tranf_GTA_type"/>
    <property type="match status" value="1"/>
</dbReference>
<dbReference type="Proteomes" id="UP001549184">
    <property type="component" value="Unassembled WGS sequence"/>
</dbReference>
<sequence length="393" mass="43029">MPVEITLGEIPAGVSTLRSWSNAAWTDAALRCVVAIPARNEAHRIGRCLDGLARQQTWLPFGVLVLVNDSTDDTFVEVVSRGRRRGCGPLMAVEAALPAGRCDAGAARCVAMHLAGRELRGEGAVFTTDADSVPPPHWIARYSALIDAGYDAVAGLARLLPADMEDIPRSLLHRRMCEDRYEICLDAIESWLDPVDHNPWPRHYQASGANLALSLAAMRRVSSMAWPACGEDKALVRALEASDCRVRHDTAQPVLTSGRLFGRARGGMADTMRKRILEPDSPCDERLETVERAYFRARTRRLLRELHAGPRHAEHLHACSARLRLTLRMLGDALDAGGFGAAWRVIESASPRLARQPILPSQLLAQCARGEALLARMHIPSAWRADLSTGTTP</sequence>
<feature type="domain" description="Glycosyltransferase 2-like" evidence="1">
    <location>
        <begin position="34"/>
        <end position="157"/>
    </location>
</feature>
<dbReference type="PANTHER" id="PTHR43646:SF3">
    <property type="entry name" value="SLR1566 PROTEIN"/>
    <property type="match status" value="1"/>
</dbReference>
<dbReference type="SUPFAM" id="SSF53448">
    <property type="entry name" value="Nucleotide-diphospho-sugar transferases"/>
    <property type="match status" value="1"/>
</dbReference>
<dbReference type="InterPro" id="IPR029044">
    <property type="entry name" value="Nucleotide-diphossugar_trans"/>
</dbReference>
<keyword evidence="3" id="KW-1185">Reference proteome</keyword>
<dbReference type="EMBL" id="JBEPMU010000004">
    <property type="protein sequence ID" value="MET3653265.1"/>
    <property type="molecule type" value="Genomic_DNA"/>
</dbReference>
<organism evidence="2 3">
    <name type="scientific">Dyella japonica</name>
    <dbReference type="NCBI Taxonomy" id="231455"/>
    <lineage>
        <taxon>Bacteria</taxon>
        <taxon>Pseudomonadati</taxon>
        <taxon>Pseudomonadota</taxon>
        <taxon>Gammaproteobacteria</taxon>
        <taxon>Lysobacterales</taxon>
        <taxon>Rhodanobacteraceae</taxon>
        <taxon>Dyella</taxon>
    </lineage>
</organism>
<evidence type="ECO:0000313" key="3">
    <source>
        <dbReference type="Proteomes" id="UP001549184"/>
    </source>
</evidence>
<proteinExistence type="predicted"/>
<dbReference type="RefSeq" id="WP_354014653.1">
    <property type="nucleotide sequence ID" value="NZ_JBEPMU010000004.1"/>
</dbReference>
<evidence type="ECO:0000313" key="2">
    <source>
        <dbReference type="EMBL" id="MET3653265.1"/>
    </source>
</evidence>
<protein>
    <recommendedName>
        <fullName evidence="1">Glycosyltransferase 2-like domain-containing protein</fullName>
    </recommendedName>
</protein>
<reference evidence="2 3" key="1">
    <citation type="submission" date="2024-06" db="EMBL/GenBank/DDBJ databases">
        <title>Sorghum-associated microbial communities from plants grown in Nebraska, USA.</title>
        <authorList>
            <person name="Schachtman D."/>
        </authorList>
    </citation>
    <scope>NUCLEOTIDE SEQUENCE [LARGE SCALE GENOMIC DNA]</scope>
    <source>
        <strain evidence="2 3">1073</strain>
    </source>
</reference>
<comment type="caution">
    <text evidence="2">The sequence shown here is derived from an EMBL/GenBank/DDBJ whole genome shotgun (WGS) entry which is preliminary data.</text>
</comment>